<proteinExistence type="predicted"/>
<keyword evidence="2" id="KW-1185">Reference proteome</keyword>
<dbReference type="EMBL" id="OW240922">
    <property type="protein sequence ID" value="CAH2322501.1"/>
    <property type="molecule type" value="Genomic_DNA"/>
</dbReference>
<evidence type="ECO:0000313" key="2">
    <source>
        <dbReference type="Proteomes" id="UP001295444"/>
    </source>
</evidence>
<name>A0AAD1TDA9_PELCU</name>
<accession>A0AAD1TDA9</accession>
<dbReference type="AlphaFoldDB" id="A0AAD1TDA9"/>
<protein>
    <submittedName>
        <fullName evidence="1">Uncharacterized protein</fullName>
    </submittedName>
</protein>
<sequence>MALKTVIRGLLIQMGATRKRKGNKEKERLLEDLKQIEAKNKLNPSKKLTKQVNKINSELHALSLTTMERQMRKLNLIHYTQGNKAGKTLARRLKTHYLQSKLPYMTSAANTKLYNPQDIVEELASFYDTLYNLQ</sequence>
<gene>
    <name evidence="1" type="ORF">PECUL_23A019773</name>
</gene>
<dbReference type="Proteomes" id="UP001295444">
    <property type="component" value="Chromosome 11"/>
</dbReference>
<evidence type="ECO:0000313" key="1">
    <source>
        <dbReference type="EMBL" id="CAH2322501.1"/>
    </source>
</evidence>
<reference evidence="1" key="1">
    <citation type="submission" date="2022-03" db="EMBL/GenBank/DDBJ databases">
        <authorList>
            <person name="Alioto T."/>
            <person name="Alioto T."/>
            <person name="Gomez Garrido J."/>
        </authorList>
    </citation>
    <scope>NUCLEOTIDE SEQUENCE</scope>
</reference>
<organism evidence="1 2">
    <name type="scientific">Pelobates cultripes</name>
    <name type="common">Western spadefoot toad</name>
    <dbReference type="NCBI Taxonomy" id="61616"/>
    <lineage>
        <taxon>Eukaryota</taxon>
        <taxon>Metazoa</taxon>
        <taxon>Chordata</taxon>
        <taxon>Craniata</taxon>
        <taxon>Vertebrata</taxon>
        <taxon>Euteleostomi</taxon>
        <taxon>Amphibia</taxon>
        <taxon>Batrachia</taxon>
        <taxon>Anura</taxon>
        <taxon>Pelobatoidea</taxon>
        <taxon>Pelobatidae</taxon>
        <taxon>Pelobates</taxon>
    </lineage>
</organism>